<dbReference type="PANTHER" id="PTHR36509:SF2">
    <property type="entry name" value="BLL3101 PROTEIN"/>
    <property type="match status" value="1"/>
</dbReference>
<feature type="signal peptide" evidence="1">
    <location>
        <begin position="1"/>
        <end position="21"/>
    </location>
</feature>
<proteinExistence type="predicted"/>
<protein>
    <submittedName>
        <fullName evidence="4">Uncharacterized conserved protein</fullName>
    </submittedName>
</protein>
<dbReference type="PANTHER" id="PTHR36509">
    <property type="entry name" value="BLL3101 PROTEIN"/>
    <property type="match status" value="1"/>
</dbReference>
<dbReference type="Proteomes" id="UP000192923">
    <property type="component" value="Unassembled WGS sequence"/>
</dbReference>
<gene>
    <name evidence="4" type="ORF">SAMN02949497_1974</name>
</gene>
<dbReference type="AlphaFoldDB" id="A0A1Y6D271"/>
<dbReference type="InterPro" id="IPR037049">
    <property type="entry name" value="DUF1214_C_sf"/>
</dbReference>
<dbReference type="STRING" id="1760988.SAMN02949497_1974"/>
<evidence type="ECO:0000256" key="1">
    <source>
        <dbReference type="SAM" id="SignalP"/>
    </source>
</evidence>
<reference evidence="4 5" key="1">
    <citation type="submission" date="2016-12" db="EMBL/GenBank/DDBJ databases">
        <authorList>
            <person name="Song W.-J."/>
            <person name="Kurnit D.M."/>
        </authorList>
    </citation>
    <scope>NUCLEOTIDE SEQUENCE [LARGE SCALE GENOMIC DNA]</scope>
    <source>
        <strain evidence="4 5">175</strain>
    </source>
</reference>
<evidence type="ECO:0000259" key="2">
    <source>
        <dbReference type="Pfam" id="PF06742"/>
    </source>
</evidence>
<dbReference type="SUPFAM" id="SSF160935">
    <property type="entry name" value="VPA0735-like"/>
    <property type="match status" value="1"/>
</dbReference>
<sequence length="483" mass="51584">MKKKNINAQTTLMLLAAIAPAACGWKAVTPTAPPGQAATDAAKEQEGLQAGIEAVVYGFPLVIMDATRKKMSNVAMAGPTAAPVNQFSHMPQFPDASFKDVVRANVDTLYSTAWLDLSKEPIVLSVPDTHGRYYLMPMLDAWTNIFASPGKRTTGTRPGHYAITGPGWTGNLPADVKPLKSPTNLVWIIGRTQTNGPKDYAAVHAVQRQYQLTPLSAFGKPYTPPPAAVDPTVDMRLAPVEAVAKMGSAAFFNTLTALMQDNPPPPADAPVLAKLAKIGIVPGQPFDPAKLDPALAKGLEQALPAALEKLTAASKQAGAPVNGWRIPSMQLADFGTDYGTRAVVALIGLGANLAADAVYPSAYVDGEGQPLNGAHRYVLHFAKGEEPPVRAFWSVTMYDPGSFFVPNPANRYAVSSWMPFKRNADGSLDLFIQADPPGQAQAANWLPAPKGEFNLTMRMYWPNDQTPSVLDGTWKPPALKPVP</sequence>
<name>A0A1Y6D271_9GAMM</name>
<dbReference type="Gene3D" id="2.60.40.1610">
    <property type="entry name" value="Domain of unknown function DUF1254"/>
    <property type="match status" value="1"/>
</dbReference>
<keyword evidence="5" id="KW-1185">Reference proteome</keyword>
<evidence type="ECO:0000313" key="5">
    <source>
        <dbReference type="Proteomes" id="UP000192923"/>
    </source>
</evidence>
<keyword evidence="1" id="KW-0732">Signal</keyword>
<evidence type="ECO:0000259" key="3">
    <source>
        <dbReference type="Pfam" id="PF06863"/>
    </source>
</evidence>
<dbReference type="InterPro" id="IPR010621">
    <property type="entry name" value="DUF1214"/>
</dbReference>
<feature type="domain" description="DUF1254" evidence="3">
    <location>
        <begin position="84"/>
        <end position="214"/>
    </location>
</feature>
<dbReference type="Gene3D" id="1.10.3360.10">
    <property type="entry name" value="VPA0735-like domain"/>
    <property type="match status" value="1"/>
</dbReference>
<dbReference type="RefSeq" id="WP_217807277.1">
    <property type="nucleotide sequence ID" value="NZ_FXAM01000001.1"/>
</dbReference>
<dbReference type="EMBL" id="FXAM01000001">
    <property type="protein sequence ID" value="SMF94652.1"/>
    <property type="molecule type" value="Genomic_DNA"/>
</dbReference>
<dbReference type="InterPro" id="IPR010679">
    <property type="entry name" value="DUF1254"/>
</dbReference>
<dbReference type="InterPro" id="IPR037050">
    <property type="entry name" value="DUF1254_sf"/>
</dbReference>
<dbReference type="Pfam" id="PF06742">
    <property type="entry name" value="DUF1214"/>
    <property type="match status" value="1"/>
</dbReference>
<feature type="chain" id="PRO_5012848253" evidence="1">
    <location>
        <begin position="22"/>
        <end position="483"/>
    </location>
</feature>
<organism evidence="4 5">
    <name type="scientific">Methylomagnum ishizawai</name>
    <dbReference type="NCBI Taxonomy" id="1760988"/>
    <lineage>
        <taxon>Bacteria</taxon>
        <taxon>Pseudomonadati</taxon>
        <taxon>Pseudomonadota</taxon>
        <taxon>Gammaproteobacteria</taxon>
        <taxon>Methylococcales</taxon>
        <taxon>Methylococcaceae</taxon>
        <taxon>Methylomagnum</taxon>
    </lineage>
</organism>
<dbReference type="Gene3D" id="2.60.120.600">
    <property type="entry name" value="Domain of unknown function DUF1214, C-terminal domain"/>
    <property type="match status" value="1"/>
</dbReference>
<evidence type="ECO:0000313" key="4">
    <source>
        <dbReference type="EMBL" id="SMF94652.1"/>
    </source>
</evidence>
<accession>A0A1Y6D271</accession>
<feature type="domain" description="DUF1214" evidence="2">
    <location>
        <begin position="356"/>
        <end position="463"/>
    </location>
</feature>
<dbReference type="Pfam" id="PF06863">
    <property type="entry name" value="DUF1254"/>
    <property type="match status" value="1"/>
</dbReference>